<keyword evidence="4 11" id="KW-0337">GPI-anchor biosynthesis</keyword>
<comment type="similarity">
    <text evidence="3 11">Belongs to the PIGM family.</text>
</comment>
<feature type="transmembrane region" description="Helical" evidence="11">
    <location>
        <begin position="342"/>
        <end position="359"/>
    </location>
</feature>
<comment type="caution">
    <text evidence="11">Lacks conserved residue(s) required for the propagation of feature annotation.</text>
</comment>
<evidence type="ECO:0000256" key="2">
    <source>
        <dbReference type="ARBA" id="ARBA00004687"/>
    </source>
</evidence>
<keyword evidence="6 11" id="KW-0808">Transferase</keyword>
<evidence type="ECO:0000256" key="4">
    <source>
        <dbReference type="ARBA" id="ARBA00022502"/>
    </source>
</evidence>
<name>A0A9D4U937_ADICA</name>
<comment type="caution">
    <text evidence="12">The sequence shown here is derived from an EMBL/GenBank/DDBJ whole genome shotgun (WGS) entry which is preliminary data.</text>
</comment>
<keyword evidence="10 11" id="KW-0472">Membrane</keyword>
<evidence type="ECO:0000256" key="11">
    <source>
        <dbReference type="RuleBase" id="RU365064"/>
    </source>
</evidence>
<sequence>MTAMGSSWWLKEQWLLLVAAVLRLLLIAYGDWQDVHMDVRYTDIDYHVFSDAAALLATGRSPFDRETYRYSPLLALLLVPNTLIHPSWGKLLFSAADLLAGHLIYKILGLQGVHGKTRELCTALWLFNPFTFTIGTRGNCEAIVCCMILRIIYCLYKGTGGTVEAAVWYGVVVHFRIYPIIYVMALLIALESSSSKVTSKSLKSSHIEDARFLRKTRFSCCGFLAELFDLNRCRILFGAVSGGVFFLLTGVSYYLYGDQFLHEALFYHLTRTDPRHNFSIYFYHIYLHHSHSFSLVERLVSFVPQFFVQSVLTTYFAKDVSFCFFIQTVAFVAFNKVITAQYFVWFFCLIPLIIPWTTLTLRQALMCFLLWSAAQLHWLLWAYALEFRGSSVFFQLWLASLTFFVANVVVLSILIWHHRYVSITSKGALCMHEEVKDTKSH</sequence>
<feature type="transmembrane region" description="Helical" evidence="11">
    <location>
        <begin position="396"/>
        <end position="416"/>
    </location>
</feature>
<gene>
    <name evidence="12" type="ORF">GOP47_0022303</name>
</gene>
<keyword evidence="7 11" id="KW-0812">Transmembrane</keyword>
<dbReference type="EMBL" id="JABFUD020000021">
    <property type="protein sequence ID" value="KAI5063756.1"/>
    <property type="molecule type" value="Genomic_DNA"/>
</dbReference>
<evidence type="ECO:0000313" key="13">
    <source>
        <dbReference type="Proteomes" id="UP000886520"/>
    </source>
</evidence>
<feature type="transmembrane region" description="Helical" evidence="11">
    <location>
        <begin position="235"/>
        <end position="256"/>
    </location>
</feature>
<dbReference type="Pfam" id="PF05007">
    <property type="entry name" value="Mannosyl_trans"/>
    <property type="match status" value="1"/>
</dbReference>
<evidence type="ECO:0000256" key="3">
    <source>
        <dbReference type="ARBA" id="ARBA00011071"/>
    </source>
</evidence>
<comment type="subcellular location">
    <subcellularLocation>
        <location evidence="1 11">Endoplasmic reticulum membrane</location>
        <topology evidence="1 11">Multi-pass membrane protein</topology>
    </subcellularLocation>
</comment>
<organism evidence="12 13">
    <name type="scientific">Adiantum capillus-veneris</name>
    <name type="common">Maidenhair fern</name>
    <dbReference type="NCBI Taxonomy" id="13818"/>
    <lineage>
        <taxon>Eukaryota</taxon>
        <taxon>Viridiplantae</taxon>
        <taxon>Streptophyta</taxon>
        <taxon>Embryophyta</taxon>
        <taxon>Tracheophyta</taxon>
        <taxon>Polypodiopsida</taxon>
        <taxon>Polypodiidae</taxon>
        <taxon>Polypodiales</taxon>
        <taxon>Pteridineae</taxon>
        <taxon>Pteridaceae</taxon>
        <taxon>Vittarioideae</taxon>
        <taxon>Adiantum</taxon>
    </lineage>
</organism>
<evidence type="ECO:0000256" key="8">
    <source>
        <dbReference type="ARBA" id="ARBA00022824"/>
    </source>
</evidence>
<dbReference type="GO" id="GO:0006506">
    <property type="term" value="P:GPI anchor biosynthetic process"/>
    <property type="evidence" value="ECO:0007669"/>
    <property type="project" value="UniProtKB-KW"/>
</dbReference>
<evidence type="ECO:0000256" key="7">
    <source>
        <dbReference type="ARBA" id="ARBA00022692"/>
    </source>
</evidence>
<feature type="transmembrane region" description="Helical" evidence="11">
    <location>
        <begin position="366"/>
        <end position="384"/>
    </location>
</feature>
<feature type="transmembrane region" description="Helical" evidence="11">
    <location>
        <begin position="166"/>
        <end position="190"/>
    </location>
</feature>
<keyword evidence="5 11" id="KW-0328">Glycosyltransferase</keyword>
<dbReference type="GO" id="GO:0004376">
    <property type="term" value="F:GPI mannosyltransferase activity"/>
    <property type="evidence" value="ECO:0007669"/>
    <property type="project" value="InterPro"/>
</dbReference>
<comment type="function">
    <text evidence="11">Catalytic subunit of the glycosylphosphatidylinositol-mannosyltransferase I complex which catalyzes the transfer of the first mannose, via an alpha-1,4 bond from a dolichol-phosphate-mannose (Dol-P-Man) to the glucosaminyl acyl phosphatidylinositol (GlcN-(acyl)PI) intermediate to generate alpha-D-Man-(1-&gt;4)-alpha-D-GlcN-(1-&gt;6)-(1-radyl,2-acyl-sn-glycero-3-phospho)-2-acyl-inositol and participates in the sixth step of the glycosylphosphatidylinositol-anchor biosynthesis.</text>
</comment>
<evidence type="ECO:0000256" key="5">
    <source>
        <dbReference type="ARBA" id="ARBA00022676"/>
    </source>
</evidence>
<dbReference type="PANTHER" id="PTHR12886">
    <property type="entry name" value="PIG-M MANNOSYLTRANSFERASE"/>
    <property type="match status" value="1"/>
</dbReference>
<dbReference type="GO" id="GO:0005789">
    <property type="term" value="C:endoplasmic reticulum membrane"/>
    <property type="evidence" value="ECO:0007669"/>
    <property type="project" value="UniProtKB-SubCell"/>
</dbReference>
<comment type="pathway">
    <text evidence="2 11">Glycolipid biosynthesis; glycosylphosphatidylinositol-anchor biosynthesis.</text>
</comment>
<protein>
    <recommendedName>
        <fullName evidence="11">GPI mannosyltransferase 1</fullName>
        <ecNumber evidence="11">2.4.1.-</ecNumber>
    </recommendedName>
    <alternativeName>
        <fullName evidence="11">GPI mannosyltransferase I</fullName>
    </alternativeName>
</protein>
<reference evidence="12" key="1">
    <citation type="submission" date="2021-01" db="EMBL/GenBank/DDBJ databases">
        <title>Adiantum capillus-veneris genome.</title>
        <authorList>
            <person name="Fang Y."/>
            <person name="Liao Q."/>
        </authorList>
    </citation>
    <scope>NUCLEOTIDE SEQUENCE</scope>
    <source>
        <strain evidence="12">H3</strain>
        <tissue evidence="12">Leaf</tissue>
    </source>
</reference>
<dbReference type="PANTHER" id="PTHR12886:SF0">
    <property type="entry name" value="GPI MANNOSYLTRANSFERASE 1"/>
    <property type="match status" value="1"/>
</dbReference>
<evidence type="ECO:0000256" key="1">
    <source>
        <dbReference type="ARBA" id="ARBA00004477"/>
    </source>
</evidence>
<evidence type="ECO:0000256" key="10">
    <source>
        <dbReference type="ARBA" id="ARBA00023136"/>
    </source>
</evidence>
<dbReference type="Proteomes" id="UP000886520">
    <property type="component" value="Chromosome 21"/>
</dbReference>
<keyword evidence="13" id="KW-1185">Reference proteome</keyword>
<keyword evidence="9 11" id="KW-1133">Transmembrane helix</keyword>
<dbReference type="GO" id="GO:0051751">
    <property type="term" value="F:alpha-1,4-mannosyltransferase activity"/>
    <property type="evidence" value="ECO:0007669"/>
    <property type="project" value="InterPro"/>
</dbReference>
<dbReference type="OrthoDB" id="1741594at2759"/>
<keyword evidence="8 11" id="KW-0256">Endoplasmic reticulum</keyword>
<dbReference type="EC" id="2.4.1.-" evidence="11"/>
<evidence type="ECO:0000256" key="6">
    <source>
        <dbReference type="ARBA" id="ARBA00022679"/>
    </source>
</evidence>
<proteinExistence type="inferred from homology"/>
<dbReference type="AlphaFoldDB" id="A0A9D4U937"/>
<dbReference type="GO" id="GO:1990529">
    <property type="term" value="C:glycosylphosphatidylinositol-mannosyltransferase I complex"/>
    <property type="evidence" value="ECO:0007669"/>
    <property type="project" value="TreeGrafter"/>
</dbReference>
<evidence type="ECO:0000313" key="12">
    <source>
        <dbReference type="EMBL" id="KAI5063756.1"/>
    </source>
</evidence>
<evidence type="ECO:0000256" key="9">
    <source>
        <dbReference type="ARBA" id="ARBA00022989"/>
    </source>
</evidence>
<accession>A0A9D4U937</accession>
<dbReference type="InterPro" id="IPR007704">
    <property type="entry name" value="PIG-M"/>
</dbReference>